<dbReference type="OrthoDB" id="3799567at2759"/>
<reference evidence="2" key="1">
    <citation type="journal article" date="2020" name="Stud. Mycol.">
        <title>101 Dothideomycetes genomes: a test case for predicting lifestyles and emergence of pathogens.</title>
        <authorList>
            <person name="Haridas S."/>
            <person name="Albert R."/>
            <person name="Binder M."/>
            <person name="Bloem J."/>
            <person name="Labutti K."/>
            <person name="Salamov A."/>
            <person name="Andreopoulos B."/>
            <person name="Baker S."/>
            <person name="Barry K."/>
            <person name="Bills G."/>
            <person name="Bluhm B."/>
            <person name="Cannon C."/>
            <person name="Castanera R."/>
            <person name="Culley D."/>
            <person name="Daum C."/>
            <person name="Ezra D."/>
            <person name="Gonzalez J."/>
            <person name="Henrissat B."/>
            <person name="Kuo A."/>
            <person name="Liang C."/>
            <person name="Lipzen A."/>
            <person name="Lutzoni F."/>
            <person name="Magnuson J."/>
            <person name="Mondo S."/>
            <person name="Nolan M."/>
            <person name="Ohm R."/>
            <person name="Pangilinan J."/>
            <person name="Park H.-J."/>
            <person name="Ramirez L."/>
            <person name="Alfaro M."/>
            <person name="Sun H."/>
            <person name="Tritt A."/>
            <person name="Yoshinaga Y."/>
            <person name="Zwiers L.-H."/>
            <person name="Turgeon B."/>
            <person name="Goodwin S."/>
            <person name="Spatafora J."/>
            <person name="Crous P."/>
            <person name="Grigoriev I."/>
        </authorList>
    </citation>
    <scope>NUCLEOTIDE SEQUENCE</scope>
    <source>
        <strain evidence="2">CBS 123094</strain>
    </source>
</reference>
<feature type="region of interest" description="Disordered" evidence="1">
    <location>
        <begin position="137"/>
        <end position="171"/>
    </location>
</feature>
<evidence type="ECO:0000313" key="3">
    <source>
        <dbReference type="Proteomes" id="UP000799779"/>
    </source>
</evidence>
<feature type="region of interest" description="Disordered" evidence="1">
    <location>
        <begin position="565"/>
        <end position="622"/>
    </location>
</feature>
<evidence type="ECO:0008006" key="4">
    <source>
        <dbReference type="Google" id="ProtNLM"/>
    </source>
</evidence>
<feature type="compositionally biased region" description="Polar residues" evidence="1">
    <location>
        <begin position="595"/>
        <end position="607"/>
    </location>
</feature>
<organism evidence="2 3">
    <name type="scientific">Amniculicola lignicola CBS 123094</name>
    <dbReference type="NCBI Taxonomy" id="1392246"/>
    <lineage>
        <taxon>Eukaryota</taxon>
        <taxon>Fungi</taxon>
        <taxon>Dikarya</taxon>
        <taxon>Ascomycota</taxon>
        <taxon>Pezizomycotina</taxon>
        <taxon>Dothideomycetes</taxon>
        <taxon>Pleosporomycetidae</taxon>
        <taxon>Pleosporales</taxon>
        <taxon>Amniculicolaceae</taxon>
        <taxon>Amniculicola</taxon>
    </lineage>
</organism>
<proteinExistence type="predicted"/>
<name>A0A6A5WQG7_9PLEO</name>
<feature type="compositionally biased region" description="Basic and acidic residues" evidence="1">
    <location>
        <begin position="474"/>
        <end position="485"/>
    </location>
</feature>
<keyword evidence="3" id="KW-1185">Reference proteome</keyword>
<evidence type="ECO:0000256" key="1">
    <source>
        <dbReference type="SAM" id="MobiDB-lite"/>
    </source>
</evidence>
<dbReference type="PANTHER" id="PTHR38166:SF1">
    <property type="entry name" value="C2H2-TYPE DOMAIN-CONTAINING PROTEIN"/>
    <property type="match status" value="1"/>
</dbReference>
<evidence type="ECO:0000313" key="2">
    <source>
        <dbReference type="EMBL" id="KAF2003019.1"/>
    </source>
</evidence>
<dbReference type="Proteomes" id="UP000799779">
    <property type="component" value="Unassembled WGS sequence"/>
</dbReference>
<protein>
    <recommendedName>
        <fullName evidence="4">C2H2-type domain-containing protein</fullName>
    </recommendedName>
</protein>
<gene>
    <name evidence="2" type="ORF">P154DRAFT_573423</name>
</gene>
<dbReference type="AlphaFoldDB" id="A0A6A5WQG7"/>
<dbReference type="PANTHER" id="PTHR38166">
    <property type="entry name" value="C2H2-TYPE DOMAIN-CONTAINING PROTEIN-RELATED"/>
    <property type="match status" value="1"/>
</dbReference>
<sequence>MERCDKCKPERQDGGMVWYCCECGDGPYGDWQTCCQNFDDKHPSPLPSGLVPNKTHPPKSQSSITPWTSQIWKRAHSDVPQQSTQLRHNVHNVCTVQDTTSEGRMTLLRDTLWSKSSSAVFKTTNPDNIQVVRDVSSLESGEHTTEEPNASNTESRVDCSATSYPDACNRPSEDEAVYIPAHEQRHTVVRTPVCVLDFTYDRDRGVITCVGESNGQRSTSALKPIDTLQAEKSGKGSKRDKRQDQASDEDHSDSSDRQHQPKKRRQRTKPTGPLLACPFYKRNPRWCHRPACFRSGFAEIFRLKEHLGRAHRTFQCGRCWQRFRTDDRLNAHERQDEGCSVVREEKLVFAINQRRWERISSRIRPGTREEQWNRIFQICFPNDPQIPLPYFDSDGEPMFDLNDDDEDFDEFVNCCGRELPRLISDRVLEACAIATEHTRLIAHAFVRDAQFRQMIDQIVRGSLEQVKARVPRRSSGDNRGDRDATTESPLPCEAVSFLANTDDNSTLTGPSTSPFDSLVIETDLTGVEISTFGNIDFENWYHPWYSDPDVATLEASAIVGQGTLIQPPIHDPYRPPTPNGSSLPEDQNGYPFQYRSPSTTTAPSNWRSETEGSSSTGNEEIERIRRIGKARETSETQEHDRRAINSLFNGFLESPDEF</sequence>
<feature type="compositionally biased region" description="Basic and acidic residues" evidence="1">
    <location>
        <begin position="241"/>
        <end position="259"/>
    </location>
</feature>
<dbReference type="EMBL" id="ML977574">
    <property type="protein sequence ID" value="KAF2003019.1"/>
    <property type="molecule type" value="Genomic_DNA"/>
</dbReference>
<accession>A0A6A5WQG7</accession>
<feature type="region of interest" description="Disordered" evidence="1">
    <location>
        <begin position="466"/>
        <end position="492"/>
    </location>
</feature>
<feature type="region of interest" description="Disordered" evidence="1">
    <location>
        <begin position="214"/>
        <end position="275"/>
    </location>
</feature>